<feature type="signal peptide" evidence="1">
    <location>
        <begin position="1"/>
        <end position="18"/>
    </location>
</feature>
<dbReference type="InterPro" id="IPR029039">
    <property type="entry name" value="Flavoprotein-like_sf"/>
</dbReference>
<protein>
    <recommendedName>
        <fullName evidence="2">Flavodoxin-like domain-containing protein</fullName>
    </recommendedName>
</protein>
<evidence type="ECO:0000313" key="3">
    <source>
        <dbReference type="EMBL" id="QIS12531.1"/>
    </source>
</evidence>
<dbReference type="EMBL" id="CP046172">
    <property type="protein sequence ID" value="QIS12531.1"/>
    <property type="molecule type" value="Genomic_DNA"/>
</dbReference>
<dbReference type="InterPro" id="IPR008254">
    <property type="entry name" value="Flavodoxin/NO_synth"/>
</dbReference>
<keyword evidence="4" id="KW-1185">Reference proteome</keyword>
<dbReference type="KEGG" id="nah:F5544_23360"/>
<dbReference type="GO" id="GO:0009055">
    <property type="term" value="F:electron transfer activity"/>
    <property type="evidence" value="ECO:0007669"/>
    <property type="project" value="InterPro"/>
</dbReference>
<name>A0A6G9YH64_9NOCA</name>
<dbReference type="SUPFAM" id="SSF52218">
    <property type="entry name" value="Flavoproteins"/>
    <property type="match status" value="1"/>
</dbReference>
<dbReference type="PROSITE" id="PS50902">
    <property type="entry name" value="FLAVODOXIN_LIKE"/>
    <property type="match status" value="1"/>
</dbReference>
<proteinExistence type="predicted"/>
<accession>A0A6G9YH64</accession>
<dbReference type="PROSITE" id="PS00201">
    <property type="entry name" value="FLAVODOXIN"/>
    <property type="match status" value="1"/>
</dbReference>
<evidence type="ECO:0000259" key="2">
    <source>
        <dbReference type="PROSITE" id="PS50902"/>
    </source>
</evidence>
<dbReference type="Gene3D" id="3.40.50.360">
    <property type="match status" value="1"/>
</dbReference>
<dbReference type="GO" id="GO:0010181">
    <property type="term" value="F:FMN binding"/>
    <property type="evidence" value="ECO:0007669"/>
    <property type="project" value="InterPro"/>
</dbReference>
<keyword evidence="1" id="KW-0732">Signal</keyword>
<feature type="chain" id="PRO_5038666301" description="Flavodoxin-like domain-containing protein" evidence="1">
    <location>
        <begin position="19"/>
        <end position="176"/>
    </location>
</feature>
<evidence type="ECO:0000313" key="4">
    <source>
        <dbReference type="Proteomes" id="UP000503540"/>
    </source>
</evidence>
<reference evidence="3 4" key="1">
    <citation type="journal article" date="2019" name="ACS Chem. Biol.">
        <title>Identification and Mobilization of a Cryptic Antibiotic Biosynthesis Gene Locus from a Human-Pathogenic Nocardia Isolate.</title>
        <authorList>
            <person name="Herisse M."/>
            <person name="Ishida K."/>
            <person name="Porter J.L."/>
            <person name="Howden B."/>
            <person name="Hertweck C."/>
            <person name="Stinear T.P."/>
            <person name="Pidot S.J."/>
        </authorList>
    </citation>
    <scope>NUCLEOTIDE SEQUENCE [LARGE SCALE GENOMIC DNA]</scope>
    <source>
        <strain evidence="3 4">AUSMDU00012717</strain>
    </source>
</reference>
<dbReference type="Proteomes" id="UP000503540">
    <property type="component" value="Chromosome"/>
</dbReference>
<dbReference type="RefSeq" id="WP_167475205.1">
    <property type="nucleotide sequence ID" value="NZ_CP046172.1"/>
</dbReference>
<dbReference type="InterPro" id="IPR001226">
    <property type="entry name" value="Flavodoxin_CS"/>
</dbReference>
<evidence type="ECO:0000256" key="1">
    <source>
        <dbReference type="SAM" id="SignalP"/>
    </source>
</evidence>
<feature type="domain" description="Flavodoxin-like" evidence="2">
    <location>
        <begin position="3"/>
        <end position="164"/>
    </location>
</feature>
<sequence length="176" mass="18478">MRARVVYESMCGSTAALAAAIADGLGEYGTVDVVSVAAAGEQPEPTVDLLVVGGPTHLLGMSRPWTRRRTAGHTDAEVVTDLGIREWLAGAHPALPGARAATFDTHVPRPARLAGSAARDAAKHLCRLGYALADDPMDFVVDRVGGPLRAGELARARAWARRLARTEAAYLASQEG</sequence>
<dbReference type="AlphaFoldDB" id="A0A6G9YH64"/>
<organism evidence="3 4">
    <name type="scientific">Nocardia arthritidis</name>
    <dbReference type="NCBI Taxonomy" id="228602"/>
    <lineage>
        <taxon>Bacteria</taxon>
        <taxon>Bacillati</taxon>
        <taxon>Actinomycetota</taxon>
        <taxon>Actinomycetes</taxon>
        <taxon>Mycobacteriales</taxon>
        <taxon>Nocardiaceae</taxon>
        <taxon>Nocardia</taxon>
    </lineage>
</organism>
<gene>
    <name evidence="3" type="ORF">F5544_23360</name>
</gene>